<feature type="region of interest" description="Disordered" evidence="2">
    <location>
        <begin position="89"/>
        <end position="142"/>
    </location>
</feature>
<protein>
    <recommendedName>
        <fullName evidence="4">Glutaredoxin domain-containing protein</fullName>
    </recommendedName>
</protein>
<dbReference type="PRINTS" id="PR00160">
    <property type="entry name" value="GLUTAREDOXIN"/>
</dbReference>
<dbReference type="RefSeq" id="XP_031874578.1">
    <property type="nucleotide sequence ID" value="XM_032010524.1"/>
</dbReference>
<dbReference type="GO" id="GO:0000324">
    <property type="term" value="C:fungal-type vacuole"/>
    <property type="evidence" value="ECO:0007669"/>
    <property type="project" value="TreeGrafter"/>
</dbReference>
<keyword evidence="3" id="KW-0812">Transmembrane</keyword>
<dbReference type="STRING" id="2656787.A0A370U2C0"/>
<evidence type="ECO:0000313" key="5">
    <source>
        <dbReference type="EMBL" id="RDL41922.1"/>
    </source>
</evidence>
<keyword evidence="6" id="KW-1185">Reference proteome</keyword>
<name>A0A370U2C0_9HELO</name>
<dbReference type="InterPro" id="IPR014025">
    <property type="entry name" value="Glutaredoxin_subgr"/>
</dbReference>
<dbReference type="GO" id="GO:0005801">
    <property type="term" value="C:cis-Golgi network"/>
    <property type="evidence" value="ECO:0007669"/>
    <property type="project" value="UniProtKB-ARBA"/>
</dbReference>
<dbReference type="CDD" id="cd03419">
    <property type="entry name" value="GRX_GRXh_1_2_like"/>
    <property type="match status" value="1"/>
</dbReference>
<dbReference type="InterPro" id="IPR011899">
    <property type="entry name" value="Glutaredoxin_euk/vir"/>
</dbReference>
<accession>A0A370U2C0</accession>
<proteinExistence type="inferred from homology"/>
<reference evidence="5 6" key="1">
    <citation type="journal article" date="2018" name="IMA Fungus">
        <title>IMA Genome-F 9: Draft genome sequence of Annulohypoxylon stygium, Aspergillus mulundensis, Berkeleyomyces basicola (syn. Thielaviopsis basicola), Ceratocystis smalleyi, two Cercospora beticola strains, Coleophoma cylindrospora, Fusarium fracticaudum, Phialophora cf. hyalina, and Morchella septimelata.</title>
        <authorList>
            <person name="Wingfield B.D."/>
            <person name="Bills G.F."/>
            <person name="Dong Y."/>
            <person name="Huang W."/>
            <person name="Nel W.J."/>
            <person name="Swalarsk-Parry B.S."/>
            <person name="Vaghefi N."/>
            <person name="Wilken P.M."/>
            <person name="An Z."/>
            <person name="de Beer Z.W."/>
            <person name="De Vos L."/>
            <person name="Chen L."/>
            <person name="Duong T.A."/>
            <person name="Gao Y."/>
            <person name="Hammerbacher A."/>
            <person name="Kikkert J.R."/>
            <person name="Li Y."/>
            <person name="Li H."/>
            <person name="Li K."/>
            <person name="Li Q."/>
            <person name="Liu X."/>
            <person name="Ma X."/>
            <person name="Naidoo K."/>
            <person name="Pethybridge S.J."/>
            <person name="Sun J."/>
            <person name="Steenkamp E.T."/>
            <person name="van der Nest M.A."/>
            <person name="van Wyk S."/>
            <person name="Wingfield M.J."/>
            <person name="Xiong C."/>
            <person name="Yue Q."/>
            <person name="Zhang X."/>
        </authorList>
    </citation>
    <scope>NUCLEOTIDE SEQUENCE [LARGE SCALE GENOMIC DNA]</scope>
    <source>
        <strain evidence="5 6">BP 5553</strain>
    </source>
</reference>
<feature type="transmembrane region" description="Helical" evidence="3">
    <location>
        <begin position="7"/>
        <end position="25"/>
    </location>
</feature>
<dbReference type="GeneID" id="43594750"/>
<dbReference type="GO" id="GO:0005796">
    <property type="term" value="C:Golgi lumen"/>
    <property type="evidence" value="ECO:0007669"/>
    <property type="project" value="TreeGrafter"/>
</dbReference>
<evidence type="ECO:0000256" key="1">
    <source>
        <dbReference type="ARBA" id="ARBA00009630"/>
    </source>
</evidence>
<dbReference type="FunFam" id="3.40.30.10:FF:000093">
    <property type="entry name" value="Glutaredoxin 2"/>
    <property type="match status" value="1"/>
</dbReference>
<comment type="caution">
    <text evidence="5">The sequence shown here is derived from an EMBL/GenBank/DDBJ whole genome shotgun (WGS) entry which is preliminary data.</text>
</comment>
<dbReference type="OrthoDB" id="423313at2759"/>
<dbReference type="Gene3D" id="3.40.30.10">
    <property type="entry name" value="Glutaredoxin"/>
    <property type="match status" value="1"/>
</dbReference>
<dbReference type="InterPro" id="IPR002109">
    <property type="entry name" value="Glutaredoxin"/>
</dbReference>
<keyword evidence="3" id="KW-1133">Transmembrane helix</keyword>
<dbReference type="GO" id="GO:0034599">
    <property type="term" value="P:cellular response to oxidative stress"/>
    <property type="evidence" value="ECO:0007669"/>
    <property type="project" value="TreeGrafter"/>
</dbReference>
<evidence type="ECO:0000256" key="3">
    <source>
        <dbReference type="SAM" id="Phobius"/>
    </source>
</evidence>
<organism evidence="5 6">
    <name type="scientific">Venustampulla echinocandica</name>
    <dbReference type="NCBI Taxonomy" id="2656787"/>
    <lineage>
        <taxon>Eukaryota</taxon>
        <taxon>Fungi</taxon>
        <taxon>Dikarya</taxon>
        <taxon>Ascomycota</taxon>
        <taxon>Pezizomycotina</taxon>
        <taxon>Leotiomycetes</taxon>
        <taxon>Helotiales</taxon>
        <taxon>Pleuroascaceae</taxon>
        <taxon>Venustampulla</taxon>
    </lineage>
</organism>
<gene>
    <name evidence="5" type="ORF">BP5553_01901</name>
</gene>
<dbReference type="GO" id="GO:0004362">
    <property type="term" value="F:glutathione-disulfide reductase (NADPH) activity"/>
    <property type="evidence" value="ECO:0007669"/>
    <property type="project" value="UniProtKB-ARBA"/>
</dbReference>
<sequence>MPSARRVKVFGLLIFIFVITVLFYTSSLRQQRSQDPRTLGDFYAKTVHGLDKNKNHGTGKTAGTGASGDKEVAAAMAARLKDAAKVAKDNANAKAPKPDAPSEVVGVGNAAGDGRSVAGRKKFPPGSAEAQEPVREETLEEHEVEEVLNTILKKSPIIIFSKSYCPFSRKAKTILLEQYSIDPAPYVVELDQHKLGPQLQAKLAELTGRKTVPNVLINGVSIGGGDDIAELDENKKLISKIKDLGAKKVINIKARPDGYDSSKSL</sequence>
<feature type="domain" description="Glutaredoxin" evidence="4">
    <location>
        <begin position="157"/>
        <end position="222"/>
    </location>
</feature>
<evidence type="ECO:0000256" key="2">
    <source>
        <dbReference type="SAM" id="MobiDB-lite"/>
    </source>
</evidence>
<dbReference type="Proteomes" id="UP000254866">
    <property type="component" value="Unassembled WGS sequence"/>
</dbReference>
<dbReference type="AlphaFoldDB" id="A0A370U2C0"/>
<dbReference type="EMBL" id="NPIC01000001">
    <property type="protein sequence ID" value="RDL41922.1"/>
    <property type="molecule type" value="Genomic_DNA"/>
</dbReference>
<dbReference type="PANTHER" id="PTHR45694:SF5">
    <property type="entry name" value="GLUTAREDOXIN 2"/>
    <property type="match status" value="1"/>
</dbReference>
<dbReference type="PROSITE" id="PS51354">
    <property type="entry name" value="GLUTAREDOXIN_2"/>
    <property type="match status" value="1"/>
</dbReference>
<dbReference type="NCBIfam" id="TIGR02180">
    <property type="entry name" value="GRX_euk"/>
    <property type="match status" value="1"/>
</dbReference>
<evidence type="ECO:0000259" key="4">
    <source>
        <dbReference type="Pfam" id="PF00462"/>
    </source>
</evidence>
<dbReference type="PANTHER" id="PTHR45694">
    <property type="entry name" value="GLUTAREDOXIN 2"/>
    <property type="match status" value="1"/>
</dbReference>
<dbReference type="InterPro" id="IPR036249">
    <property type="entry name" value="Thioredoxin-like_sf"/>
</dbReference>
<evidence type="ECO:0000313" key="6">
    <source>
        <dbReference type="Proteomes" id="UP000254866"/>
    </source>
</evidence>
<comment type="similarity">
    <text evidence="1">Belongs to the glutaredoxin family. Monothiol subfamily.</text>
</comment>
<keyword evidence="3" id="KW-0472">Membrane</keyword>
<dbReference type="SUPFAM" id="SSF52833">
    <property type="entry name" value="Thioredoxin-like"/>
    <property type="match status" value="1"/>
</dbReference>
<dbReference type="Pfam" id="PF00462">
    <property type="entry name" value="Glutaredoxin"/>
    <property type="match status" value="1"/>
</dbReference>